<name>A0AB33E821_9PSED</name>
<evidence type="ECO:0000313" key="1">
    <source>
        <dbReference type="EMBL" id="ATE76569.1"/>
    </source>
</evidence>
<sequence>MSVFEISPLEAIGPVRLGVPRAVARQTMAAIGFPLENSHDGVDYFCESCMQFSYGPSDEVWFIGVCGNPNFTFVFKGIDVFARSATEVFSLMAASDNSGPHDFTSYEYWFPNQVLSLWDADEQYDRQEGESREVWGQIGIGNSAYMAAIRAIKKKA</sequence>
<dbReference type="RefSeq" id="WP_019578451.1">
    <property type="nucleotide sequence ID" value="NZ_CP023466.1"/>
</dbReference>
<protein>
    <recommendedName>
        <fullName evidence="3">Integron gene cassette protein</fullName>
    </recommendedName>
</protein>
<reference evidence="1 2" key="1">
    <citation type="submission" date="2017-09" db="EMBL/GenBank/DDBJ databases">
        <title>Complete Genome sequence of Lysobacter capsici KNU-15.</title>
        <authorList>
            <person name="Kim M.-C."/>
            <person name="Yi H."/>
            <person name="Lee D.-W."/>
            <person name="Shin J.-H."/>
        </authorList>
    </citation>
    <scope>NUCLEOTIDE SEQUENCE [LARGE SCALE GENOMIC DNA]</scope>
    <source>
        <strain evidence="1 2">KNU-15</strain>
    </source>
</reference>
<organism evidence="1 2">
    <name type="scientific">Pseudomonas frederiksbergensis</name>
    <dbReference type="NCBI Taxonomy" id="104087"/>
    <lineage>
        <taxon>Bacteria</taxon>
        <taxon>Pseudomonadati</taxon>
        <taxon>Pseudomonadota</taxon>
        <taxon>Gammaproteobacteria</taxon>
        <taxon>Pseudomonadales</taxon>
        <taxon>Pseudomonadaceae</taxon>
        <taxon>Pseudomonas</taxon>
    </lineage>
</organism>
<evidence type="ECO:0000313" key="2">
    <source>
        <dbReference type="Proteomes" id="UP000218385"/>
    </source>
</evidence>
<dbReference type="Proteomes" id="UP000218385">
    <property type="component" value="Chromosome"/>
</dbReference>
<proteinExistence type="predicted"/>
<dbReference type="EMBL" id="CP023466">
    <property type="protein sequence ID" value="ATE76569.1"/>
    <property type="molecule type" value="Genomic_DNA"/>
</dbReference>
<dbReference type="AlphaFoldDB" id="A0AB33E821"/>
<accession>A0AB33E821</accession>
<evidence type="ECO:0008006" key="3">
    <source>
        <dbReference type="Google" id="ProtNLM"/>
    </source>
</evidence>
<gene>
    <name evidence="1" type="ORF">CNN82_09090</name>
</gene>